<dbReference type="GO" id="GO:0005886">
    <property type="term" value="C:plasma membrane"/>
    <property type="evidence" value="ECO:0007669"/>
    <property type="project" value="UniProtKB-SubCell"/>
</dbReference>
<dbReference type="GO" id="GO:0045332">
    <property type="term" value="P:phospholipid translocation"/>
    <property type="evidence" value="ECO:0007669"/>
    <property type="project" value="TreeGrafter"/>
</dbReference>
<dbReference type="Pfam" id="PF13246">
    <property type="entry name" value="Cation_ATPase"/>
    <property type="match status" value="1"/>
</dbReference>
<dbReference type="Pfam" id="PF16212">
    <property type="entry name" value="PhoLip_ATPase_C"/>
    <property type="match status" value="1"/>
</dbReference>
<evidence type="ECO:0000256" key="2">
    <source>
        <dbReference type="ARBA" id="ARBA00004141"/>
    </source>
</evidence>
<dbReference type="GO" id="GO:0140326">
    <property type="term" value="F:ATPase-coupled intramembrane lipid transporter activity"/>
    <property type="evidence" value="ECO:0007669"/>
    <property type="project" value="UniProtKB-EC"/>
</dbReference>
<dbReference type="SFLD" id="SFLDS00003">
    <property type="entry name" value="Haloacid_Dehalogenase"/>
    <property type="match status" value="1"/>
</dbReference>
<keyword evidence="9 16" id="KW-1278">Translocase</keyword>
<dbReference type="InterPro" id="IPR044492">
    <property type="entry name" value="P_typ_ATPase_HD_dom"/>
</dbReference>
<dbReference type="GO" id="GO:0000287">
    <property type="term" value="F:magnesium ion binding"/>
    <property type="evidence" value="ECO:0007669"/>
    <property type="project" value="UniProtKB-UniRule"/>
</dbReference>
<reference evidence="19" key="2">
    <citation type="submission" date="2025-09" db="UniProtKB">
        <authorList>
            <consortium name="Ensembl"/>
        </authorList>
    </citation>
    <scope>IDENTIFICATION</scope>
</reference>
<feature type="binding site" evidence="14">
    <location>
        <position position="550"/>
    </location>
    <ligand>
        <name>ATP</name>
        <dbReference type="ChEBI" id="CHEBI:30616"/>
    </ligand>
</feature>
<accession>A0A8C5AWS7</accession>
<keyword evidence="11 16" id="KW-0472">Membrane</keyword>
<dbReference type="InterPro" id="IPR023298">
    <property type="entry name" value="ATPase_P-typ_TM_dom_sf"/>
</dbReference>
<dbReference type="CDD" id="cd02073">
    <property type="entry name" value="P-type_ATPase_APLT_Dnf-like"/>
    <property type="match status" value="1"/>
</dbReference>
<dbReference type="SUPFAM" id="SSF81660">
    <property type="entry name" value="Metal cation-transporting ATPase, ATP-binding domain N"/>
    <property type="match status" value="1"/>
</dbReference>
<dbReference type="PRINTS" id="PR00119">
    <property type="entry name" value="CATATPASE"/>
</dbReference>
<dbReference type="Gene3D" id="2.70.150.10">
    <property type="entry name" value="Calcium-transporting ATPase, cytoplasmic transduction domain A"/>
    <property type="match status" value="1"/>
</dbReference>
<evidence type="ECO:0000256" key="5">
    <source>
        <dbReference type="ARBA" id="ARBA00022723"/>
    </source>
</evidence>
<feature type="active site" description="4-aspartylphosphate intermediate" evidence="13">
    <location>
        <position position="366"/>
    </location>
</feature>
<feature type="transmembrane region" description="Helical" evidence="16">
    <location>
        <begin position="809"/>
        <end position="830"/>
    </location>
</feature>
<evidence type="ECO:0000256" key="13">
    <source>
        <dbReference type="PIRSR" id="PIRSR606539-1"/>
    </source>
</evidence>
<protein>
    <recommendedName>
        <fullName evidence="16">Phospholipid-transporting ATPase</fullName>
        <ecNumber evidence="16">7.6.2.1</ecNumber>
    </recommendedName>
</protein>
<keyword evidence="20" id="KW-1185">Reference proteome</keyword>
<evidence type="ECO:0000313" key="20">
    <source>
        <dbReference type="Proteomes" id="UP000694546"/>
    </source>
</evidence>
<dbReference type="SFLD" id="SFLDG00002">
    <property type="entry name" value="C1.7:_P-type_atpase_like"/>
    <property type="match status" value="1"/>
</dbReference>
<comment type="similarity">
    <text evidence="3 16">Belongs to the cation transport ATPase (P-type) (TC 3.A.3) family. Type IV subfamily.</text>
</comment>
<evidence type="ECO:0000256" key="14">
    <source>
        <dbReference type="PIRSR" id="PIRSR606539-2"/>
    </source>
</evidence>
<feature type="transmembrane region" description="Helical" evidence="16">
    <location>
        <begin position="255"/>
        <end position="277"/>
    </location>
</feature>
<evidence type="ECO:0000256" key="16">
    <source>
        <dbReference type="RuleBase" id="RU362033"/>
    </source>
</evidence>
<dbReference type="InterPro" id="IPR008250">
    <property type="entry name" value="ATPase_P-typ_transduc_dom_A_sf"/>
</dbReference>
<evidence type="ECO:0000256" key="8">
    <source>
        <dbReference type="ARBA" id="ARBA00022842"/>
    </source>
</evidence>
<dbReference type="GO" id="GO:0005802">
    <property type="term" value="C:trans-Golgi network"/>
    <property type="evidence" value="ECO:0007669"/>
    <property type="project" value="TreeGrafter"/>
</dbReference>
<proteinExistence type="inferred from homology"/>
<dbReference type="PROSITE" id="PS00154">
    <property type="entry name" value="ATPASE_E1_E2"/>
    <property type="match status" value="1"/>
</dbReference>
<comment type="cofactor">
    <cofactor evidence="1 15">
        <name>Mg(2+)</name>
        <dbReference type="ChEBI" id="CHEBI:18420"/>
    </cofactor>
</comment>
<dbReference type="InterPro" id="IPR032631">
    <property type="entry name" value="P-type_ATPase_N"/>
</dbReference>
<dbReference type="InterPro" id="IPR001757">
    <property type="entry name" value="P_typ_ATPase"/>
</dbReference>
<feature type="transmembrane region" description="Helical" evidence="16">
    <location>
        <begin position="987"/>
        <end position="1007"/>
    </location>
</feature>
<dbReference type="SUPFAM" id="SSF56784">
    <property type="entry name" value="HAD-like"/>
    <property type="match status" value="1"/>
</dbReference>
<dbReference type="PANTHER" id="PTHR24092">
    <property type="entry name" value="PROBABLE PHOSPHOLIPID-TRANSPORTING ATPASE"/>
    <property type="match status" value="1"/>
</dbReference>
<evidence type="ECO:0000256" key="7">
    <source>
        <dbReference type="ARBA" id="ARBA00022840"/>
    </source>
</evidence>
<feature type="binding site" evidence="14">
    <location>
        <position position="723"/>
    </location>
    <ligand>
        <name>ATP</name>
        <dbReference type="ChEBI" id="CHEBI:30616"/>
    </ligand>
</feature>
<evidence type="ECO:0000256" key="4">
    <source>
        <dbReference type="ARBA" id="ARBA00022692"/>
    </source>
</evidence>
<feature type="binding site" evidence="14">
    <location>
        <position position="747"/>
    </location>
    <ligand>
        <name>ATP</name>
        <dbReference type="ChEBI" id="CHEBI:30616"/>
    </ligand>
</feature>
<dbReference type="PANTHER" id="PTHR24092:SF221">
    <property type="entry name" value="PHOSPHOLIPID-TRANSPORTING ATPASE IA"/>
    <property type="match status" value="1"/>
</dbReference>
<evidence type="ECO:0000256" key="11">
    <source>
        <dbReference type="ARBA" id="ARBA00023136"/>
    </source>
</evidence>
<sequence length="1104" mass="122294">MERTLSGLRSPLEGYRRTRAPITSPAEPEDARLVLINRPQQGRFCNNLICTAKYNALTFMPRFLFAQFRRAANSFFLVIAMLQQIPDVSPTGRWTTLVPLVAILLVAAVKEIIEDTVTVGDIIRAADGDPLPADLVLLSSSEPHAMCYIETSNLDGETNLKIRQARQRSVPLWLSGQLECEGPNRHLYDFVDPVHLHFYPKPLTICLLVLRGATLRNTQWVHGLVIYTGHDTKLMQNSTRPPLKLSSVERLTNRLILFLVGCLLLISLGCAAGQSLWKRLHGDHAWYMDLNCDAANFGLNFLTFIILFNNLIPISLLVTLEVIKFTQAYFINWDMDMHHEATDTWAVARTSNLNEELGQVKYIFSDKTGTLTCNVMQFKKCTIAGMYPLVLGLFDVKCPSNISCFDDPTLISNLQSGHASAPVIQEFLTMMAVCHTAVPEKVDGVIVYQASSPDESALVEAARDLGFVLAGRTPDSVIIQAFGAEQSFELLNVLEFSSARKRMSVIVRTPSGQIRLYCKGAVNVLIFVEPSFDVIVITVWSAPPPPPGLRTLCYAVVDISDAAYGAWSEGHRRAASALTDRPLRLEESYQLIERDLQLLGATAIEDRLQDGVVETIETLLKAHINIWILTGDKQETAVNIGHSCGLLKETTALLIVNGDTLDATRDALTQHCGSGAGLRGGRALVIDGRTLDHALSAASRRAFLDLALTCYVVICCRVSPLQKSQVVELVKTEVKAITLAVGDGANDVGMIQTAHVGVGISGHEGLQAANSSDYSIAQFKFLRNLLLVHGAWSYNRVAKCILYCFYKNIVLYIIEIWFALVNGFSGQILFERWCIGLYNVIFTAMPPLAMGIFERCCQKETMLKYPELYRTSQEAQGFNAKVFWFHCLNGLLHSAVLFWLPLLAFRHDTVSWNGRTTDYLLLGNMVYTCVVVTVCLKAGLETASWTVFSHVALWGSIALWLLFFWLYSNLWPSIPLAQDMPGEAEMMYTSGVFWMALLLVPVTALLLDVEDPGSKESFCCLVSTESVLTGYGQISLSIAFPNLFKASTYPSFYGEGNILLTPIVLFCVADGYAFSQDENGALSQSDLVRSYDTTTNDAVRRSAE</sequence>
<dbReference type="InterPro" id="IPR018303">
    <property type="entry name" value="ATPase_P-typ_P_site"/>
</dbReference>
<feature type="binding site" evidence="15">
    <location>
        <position position="366"/>
    </location>
    <ligand>
        <name>Mg(2+)</name>
        <dbReference type="ChEBI" id="CHEBI:18420"/>
    </ligand>
</feature>
<dbReference type="SUPFAM" id="SSF81665">
    <property type="entry name" value="Calcium ATPase, transmembrane domain M"/>
    <property type="match status" value="1"/>
</dbReference>
<dbReference type="Pfam" id="PF16209">
    <property type="entry name" value="PhoLip_ATPase_N"/>
    <property type="match status" value="1"/>
</dbReference>
<reference evidence="19" key="1">
    <citation type="submission" date="2025-08" db="UniProtKB">
        <authorList>
            <consortium name="Ensembl"/>
        </authorList>
    </citation>
    <scope>IDENTIFICATION</scope>
</reference>
<keyword evidence="4 16" id="KW-0812">Transmembrane</keyword>
<feature type="binding site" evidence="15">
    <location>
        <position position="747"/>
    </location>
    <ligand>
        <name>Mg(2+)</name>
        <dbReference type="ChEBI" id="CHEBI:18420"/>
    </ligand>
</feature>
<dbReference type="InterPro" id="IPR023299">
    <property type="entry name" value="ATPase_P-typ_cyto_dom_N"/>
</dbReference>
<feature type="domain" description="P-type ATPase C-terminal" evidence="18">
    <location>
        <begin position="769"/>
        <end position="1009"/>
    </location>
</feature>
<keyword evidence="6 14" id="KW-0547">Nucleotide-binding</keyword>
<feature type="binding site" evidence="14">
    <location>
        <position position="717"/>
    </location>
    <ligand>
        <name>ATP</name>
        <dbReference type="ChEBI" id="CHEBI:30616"/>
    </ligand>
</feature>
<dbReference type="Pfam" id="PF00702">
    <property type="entry name" value="Hydrolase"/>
    <property type="match status" value="1"/>
</dbReference>
<feature type="binding site" evidence="14">
    <location>
        <position position="632"/>
    </location>
    <ligand>
        <name>ATP</name>
        <dbReference type="ChEBI" id="CHEBI:30616"/>
    </ligand>
</feature>
<dbReference type="Proteomes" id="UP000694546">
    <property type="component" value="Chromosome 5"/>
</dbReference>
<evidence type="ECO:0000256" key="10">
    <source>
        <dbReference type="ARBA" id="ARBA00022989"/>
    </source>
</evidence>
<feature type="binding site" evidence="14">
    <location>
        <position position="631"/>
    </location>
    <ligand>
        <name>ATP</name>
        <dbReference type="ChEBI" id="CHEBI:30616"/>
    </ligand>
</feature>
<feature type="binding site" evidence="14">
    <location>
        <position position="368"/>
    </location>
    <ligand>
        <name>ATP</name>
        <dbReference type="ChEBI" id="CHEBI:30616"/>
    </ligand>
</feature>
<dbReference type="SFLD" id="SFLDF00027">
    <property type="entry name" value="p-type_atpase"/>
    <property type="match status" value="1"/>
</dbReference>
<dbReference type="InterPro" id="IPR032630">
    <property type="entry name" value="P_typ_ATPase_c"/>
</dbReference>
<feature type="binding site" evidence="15">
    <location>
        <position position="368"/>
    </location>
    <ligand>
        <name>Mg(2+)</name>
        <dbReference type="ChEBI" id="CHEBI:18420"/>
    </ligand>
</feature>
<dbReference type="Gene3D" id="3.40.1110.10">
    <property type="entry name" value="Calcium-transporting ATPase, cytoplasmic domain N"/>
    <property type="match status" value="1"/>
</dbReference>
<feature type="binding site" evidence="14">
    <location>
        <position position="746"/>
    </location>
    <ligand>
        <name>ATP</name>
        <dbReference type="ChEBI" id="CHEBI:30616"/>
    </ligand>
</feature>
<feature type="binding site" evidence="15">
    <location>
        <position position="743"/>
    </location>
    <ligand>
        <name>Mg(2+)</name>
        <dbReference type="ChEBI" id="CHEBI:18420"/>
    </ligand>
</feature>
<name>A0A8C5AWS7_GADMO</name>
<evidence type="ECO:0000256" key="3">
    <source>
        <dbReference type="ARBA" id="ARBA00008109"/>
    </source>
</evidence>
<dbReference type="InterPro" id="IPR023214">
    <property type="entry name" value="HAD_sf"/>
</dbReference>
<dbReference type="GeneTree" id="ENSGT00940000157110"/>
<feature type="transmembrane region" description="Helical" evidence="16">
    <location>
        <begin position="878"/>
        <end position="899"/>
    </location>
</feature>
<feature type="transmembrane region" description="Helical" evidence="16">
    <location>
        <begin position="919"/>
        <end position="940"/>
    </location>
</feature>
<feature type="transmembrane region" description="Helical" evidence="16">
    <location>
        <begin position="836"/>
        <end position="857"/>
    </location>
</feature>
<keyword evidence="10 16" id="KW-1133">Transmembrane helix</keyword>
<feature type="binding site" evidence="14">
    <location>
        <position position="366"/>
    </location>
    <ligand>
        <name>ATP</name>
        <dbReference type="ChEBI" id="CHEBI:30616"/>
    </ligand>
</feature>
<feature type="domain" description="P-type ATPase N-terminal" evidence="17">
    <location>
        <begin position="40"/>
        <end position="97"/>
    </location>
</feature>
<evidence type="ECO:0000259" key="17">
    <source>
        <dbReference type="Pfam" id="PF16209"/>
    </source>
</evidence>
<dbReference type="GO" id="GO:0016887">
    <property type="term" value="F:ATP hydrolysis activity"/>
    <property type="evidence" value="ECO:0007669"/>
    <property type="project" value="InterPro"/>
</dbReference>
<feature type="transmembrane region" description="Helical" evidence="16">
    <location>
        <begin position="297"/>
        <end position="320"/>
    </location>
</feature>
<evidence type="ECO:0000256" key="9">
    <source>
        <dbReference type="ARBA" id="ARBA00022967"/>
    </source>
</evidence>
<feature type="binding site" evidence="14">
    <location>
        <position position="367"/>
    </location>
    <ligand>
        <name>ATP</name>
        <dbReference type="ChEBI" id="CHEBI:30616"/>
    </ligand>
</feature>
<feature type="binding site" evidence="14">
    <location>
        <position position="496"/>
    </location>
    <ligand>
        <name>ATP</name>
        <dbReference type="ChEBI" id="CHEBI:30616"/>
    </ligand>
</feature>
<evidence type="ECO:0000256" key="15">
    <source>
        <dbReference type="PIRSR" id="PIRSR606539-3"/>
    </source>
</evidence>
<feature type="binding site" evidence="14">
    <location>
        <position position="630"/>
    </location>
    <ligand>
        <name>ATP</name>
        <dbReference type="ChEBI" id="CHEBI:30616"/>
    </ligand>
</feature>
<evidence type="ECO:0000259" key="18">
    <source>
        <dbReference type="Pfam" id="PF16212"/>
    </source>
</evidence>
<feature type="binding site" evidence="14">
    <location>
        <position position="519"/>
    </location>
    <ligand>
        <name>ATP</name>
        <dbReference type="ChEBI" id="CHEBI:30616"/>
    </ligand>
</feature>
<dbReference type="NCBIfam" id="TIGR01652">
    <property type="entry name" value="ATPase-Plipid"/>
    <property type="match status" value="1"/>
</dbReference>
<evidence type="ECO:0000256" key="12">
    <source>
        <dbReference type="ARBA" id="ARBA00034036"/>
    </source>
</evidence>
<evidence type="ECO:0000256" key="6">
    <source>
        <dbReference type="ARBA" id="ARBA00022741"/>
    </source>
</evidence>
<dbReference type="InterPro" id="IPR006539">
    <property type="entry name" value="P-type_ATPase_IV"/>
</dbReference>
<dbReference type="Ensembl" id="ENSGMOT00000052626.1">
    <property type="protein sequence ID" value="ENSGMOP00000036674.1"/>
    <property type="gene ID" value="ENSGMOG00000025284.1"/>
</dbReference>
<dbReference type="Gene3D" id="3.40.50.1000">
    <property type="entry name" value="HAD superfamily/HAD-like"/>
    <property type="match status" value="1"/>
</dbReference>
<dbReference type="InterPro" id="IPR036412">
    <property type="entry name" value="HAD-like_sf"/>
</dbReference>
<keyword evidence="8 15" id="KW-0460">Magnesium</keyword>
<keyword evidence="7 14" id="KW-0067">ATP-binding</keyword>
<dbReference type="SUPFAM" id="SSF81653">
    <property type="entry name" value="Calcium ATPase, transduction domain A"/>
    <property type="match status" value="1"/>
</dbReference>
<comment type="subcellular location">
    <subcellularLocation>
        <location evidence="2 16">Membrane</location>
        <topology evidence="2 16">Multi-pass membrane protein</topology>
    </subcellularLocation>
</comment>
<dbReference type="GO" id="GO:0005524">
    <property type="term" value="F:ATP binding"/>
    <property type="evidence" value="ECO:0007669"/>
    <property type="project" value="UniProtKB-UniRule"/>
</dbReference>
<feature type="binding site" evidence="14">
    <location>
        <position position="455"/>
    </location>
    <ligand>
        <name>ATP</name>
        <dbReference type="ChEBI" id="CHEBI:30616"/>
    </ligand>
</feature>
<comment type="catalytic activity">
    <reaction evidence="12 16">
        <text>ATP + H2O + phospholipidSide 1 = ADP + phosphate + phospholipidSide 2.</text>
        <dbReference type="EC" id="7.6.2.1"/>
    </reaction>
</comment>
<organism evidence="19 20">
    <name type="scientific">Gadus morhua</name>
    <name type="common">Atlantic cod</name>
    <dbReference type="NCBI Taxonomy" id="8049"/>
    <lineage>
        <taxon>Eukaryota</taxon>
        <taxon>Metazoa</taxon>
        <taxon>Chordata</taxon>
        <taxon>Craniata</taxon>
        <taxon>Vertebrata</taxon>
        <taxon>Euteleostomi</taxon>
        <taxon>Actinopterygii</taxon>
        <taxon>Neopterygii</taxon>
        <taxon>Teleostei</taxon>
        <taxon>Neoteleostei</taxon>
        <taxon>Acanthomorphata</taxon>
        <taxon>Zeiogadaria</taxon>
        <taxon>Gadariae</taxon>
        <taxon>Gadiformes</taxon>
        <taxon>Gadoidei</taxon>
        <taxon>Gadidae</taxon>
        <taxon>Gadus</taxon>
    </lineage>
</organism>
<feature type="transmembrane region" description="Helical" evidence="16">
    <location>
        <begin position="947"/>
        <end position="967"/>
    </location>
</feature>
<evidence type="ECO:0000256" key="1">
    <source>
        <dbReference type="ARBA" id="ARBA00001946"/>
    </source>
</evidence>
<dbReference type="EC" id="7.6.2.1" evidence="16"/>
<dbReference type="NCBIfam" id="TIGR01494">
    <property type="entry name" value="ATPase_P-type"/>
    <property type="match status" value="2"/>
</dbReference>
<dbReference type="AlphaFoldDB" id="A0A8C5AWS7"/>
<evidence type="ECO:0000313" key="19">
    <source>
        <dbReference type="Ensembl" id="ENSGMOP00000036674.1"/>
    </source>
</evidence>
<keyword evidence="5 15" id="KW-0479">Metal-binding</keyword>